<dbReference type="PANTHER" id="PTHR45436">
    <property type="entry name" value="SENSOR HISTIDINE KINASE YKOH"/>
    <property type="match status" value="1"/>
</dbReference>
<evidence type="ECO:0000256" key="7">
    <source>
        <dbReference type="ARBA" id="ARBA00022989"/>
    </source>
</evidence>
<evidence type="ECO:0000259" key="9">
    <source>
        <dbReference type="PROSITE" id="PS50109"/>
    </source>
</evidence>
<dbReference type="STRING" id="1302689.RG47T_1724"/>
<dbReference type="GO" id="GO:0005886">
    <property type="term" value="C:plasma membrane"/>
    <property type="evidence" value="ECO:0007669"/>
    <property type="project" value="TreeGrafter"/>
</dbReference>
<keyword evidence="8" id="KW-0472">Membrane</keyword>
<dbReference type="SMART" id="SM00388">
    <property type="entry name" value="HisKA"/>
    <property type="match status" value="1"/>
</dbReference>
<keyword evidence="7 8" id="KW-1133">Transmembrane helix</keyword>
<feature type="domain" description="Histidine kinase" evidence="9">
    <location>
        <begin position="216"/>
        <end position="419"/>
    </location>
</feature>
<keyword evidence="6" id="KW-0418">Kinase</keyword>
<keyword evidence="4" id="KW-0808">Transferase</keyword>
<keyword evidence="3" id="KW-0597">Phosphoprotein</keyword>
<dbReference type="GO" id="GO:0000155">
    <property type="term" value="F:phosphorelay sensor kinase activity"/>
    <property type="evidence" value="ECO:0007669"/>
    <property type="project" value="InterPro"/>
</dbReference>
<dbReference type="PROSITE" id="PS50109">
    <property type="entry name" value="HIS_KIN"/>
    <property type="match status" value="1"/>
</dbReference>
<dbReference type="SMART" id="SM00387">
    <property type="entry name" value="HATPase_c"/>
    <property type="match status" value="1"/>
</dbReference>
<dbReference type="InterPro" id="IPR036890">
    <property type="entry name" value="HATPase_C_sf"/>
</dbReference>
<dbReference type="Pfam" id="PF00512">
    <property type="entry name" value="HisKA"/>
    <property type="match status" value="1"/>
</dbReference>
<dbReference type="CDD" id="cd00075">
    <property type="entry name" value="HATPase"/>
    <property type="match status" value="1"/>
</dbReference>
<evidence type="ECO:0000313" key="11">
    <source>
        <dbReference type="Proteomes" id="UP000186720"/>
    </source>
</evidence>
<keyword evidence="11" id="KW-1185">Reference proteome</keyword>
<dbReference type="CDD" id="cd00082">
    <property type="entry name" value="HisKA"/>
    <property type="match status" value="1"/>
</dbReference>
<dbReference type="InterPro" id="IPR050428">
    <property type="entry name" value="TCS_sensor_his_kinase"/>
</dbReference>
<dbReference type="SUPFAM" id="SSF55874">
    <property type="entry name" value="ATPase domain of HSP90 chaperone/DNA topoisomerase II/histidine kinase"/>
    <property type="match status" value="1"/>
</dbReference>
<dbReference type="Proteomes" id="UP000186720">
    <property type="component" value="Unassembled WGS sequence"/>
</dbReference>
<dbReference type="InterPro" id="IPR005467">
    <property type="entry name" value="His_kinase_dom"/>
</dbReference>
<proteinExistence type="predicted"/>
<name>A0A1Q5ZWZ5_9SPHI</name>
<gene>
    <name evidence="10" type="ORF">RG47T_1724</name>
</gene>
<accession>A0A1Q5ZWZ5</accession>
<evidence type="ECO:0000256" key="8">
    <source>
        <dbReference type="SAM" id="Phobius"/>
    </source>
</evidence>
<dbReference type="EMBL" id="MPPL01000001">
    <property type="protein sequence ID" value="OKS86272.1"/>
    <property type="molecule type" value="Genomic_DNA"/>
</dbReference>
<dbReference type="RefSeq" id="WP_074488987.1">
    <property type="nucleotide sequence ID" value="NZ_FPAM01000013.1"/>
</dbReference>
<dbReference type="EC" id="2.7.13.3" evidence="2"/>
<feature type="transmembrane region" description="Helical" evidence="8">
    <location>
        <begin position="12"/>
        <end position="34"/>
    </location>
</feature>
<evidence type="ECO:0000313" key="10">
    <source>
        <dbReference type="EMBL" id="OKS86272.1"/>
    </source>
</evidence>
<comment type="catalytic activity">
    <reaction evidence="1">
        <text>ATP + protein L-histidine = ADP + protein N-phospho-L-histidine.</text>
        <dbReference type="EC" id="2.7.13.3"/>
    </reaction>
</comment>
<dbReference type="Pfam" id="PF02518">
    <property type="entry name" value="HATPase_c"/>
    <property type="match status" value="1"/>
</dbReference>
<dbReference type="AlphaFoldDB" id="A0A1Q5ZWZ5"/>
<evidence type="ECO:0000256" key="5">
    <source>
        <dbReference type="ARBA" id="ARBA00022692"/>
    </source>
</evidence>
<dbReference type="OrthoDB" id="1522504at2"/>
<dbReference type="PANTHER" id="PTHR45436:SF5">
    <property type="entry name" value="SENSOR HISTIDINE KINASE TRCS"/>
    <property type="match status" value="1"/>
</dbReference>
<sequence length="421" mass="48417">MKLSAHYNKASIIVSVTVLLAGAVIYFFAINYIARNQLDRDLDEEIGELFEYINTHHQLPKPVDFDEDQTTFVKTDHRVSTRFFDTAYKNPKEQKTENGRAVEGSVALNGLTYKFTIVISSEGTEYLIQIIAIITLVLMVSLVLILFLTNRYVLNGLWQPFYKLLNQLRGFNVSEQLEHHLLVTKVDEFKELDQAIEMMSLRVKNDFQKLKEFTENASHEMMTPLAVITSKLDTLIQDESLKPEQFEQINDIYGATSKLSRLNQSLLLLVKIENNLIDDAEVIDLKYLLTDKLRQFQELIQSKDLNLIANLISHEIMVSRYLVDILLNNLISNAIRHNTHGGELSITLFEDRLSIQNIGKANALNTERMFDRFQKGNRSEGTGLGLTIVKNICKMYGWEVTYCYQDSMHTFQVIFEPSTIL</sequence>
<dbReference type="InterPro" id="IPR003661">
    <property type="entry name" value="HisK_dim/P_dom"/>
</dbReference>
<dbReference type="InterPro" id="IPR003594">
    <property type="entry name" value="HATPase_dom"/>
</dbReference>
<evidence type="ECO:0000256" key="1">
    <source>
        <dbReference type="ARBA" id="ARBA00000085"/>
    </source>
</evidence>
<protein>
    <recommendedName>
        <fullName evidence="2">histidine kinase</fullName>
        <ecNumber evidence="2">2.7.13.3</ecNumber>
    </recommendedName>
</protein>
<dbReference type="Gene3D" id="3.30.565.10">
    <property type="entry name" value="Histidine kinase-like ATPase, C-terminal domain"/>
    <property type="match status" value="1"/>
</dbReference>
<evidence type="ECO:0000256" key="4">
    <source>
        <dbReference type="ARBA" id="ARBA00022679"/>
    </source>
</evidence>
<feature type="transmembrane region" description="Helical" evidence="8">
    <location>
        <begin position="126"/>
        <end position="148"/>
    </location>
</feature>
<evidence type="ECO:0000256" key="2">
    <source>
        <dbReference type="ARBA" id="ARBA00012438"/>
    </source>
</evidence>
<evidence type="ECO:0000256" key="6">
    <source>
        <dbReference type="ARBA" id="ARBA00022777"/>
    </source>
</evidence>
<evidence type="ECO:0000256" key="3">
    <source>
        <dbReference type="ARBA" id="ARBA00022553"/>
    </source>
</evidence>
<dbReference type="SUPFAM" id="SSF47384">
    <property type="entry name" value="Homodimeric domain of signal transducing histidine kinase"/>
    <property type="match status" value="1"/>
</dbReference>
<keyword evidence="5 8" id="KW-0812">Transmembrane</keyword>
<reference evidence="10 11" key="1">
    <citation type="submission" date="2016-11" db="EMBL/GenBank/DDBJ databases">
        <title>Whole Genome Sequencing of Mucilaginibacter polytrichastri RG4-7(T) isolated from the moss sample.</title>
        <authorList>
            <person name="Li Y."/>
        </authorList>
    </citation>
    <scope>NUCLEOTIDE SEQUENCE [LARGE SCALE GENOMIC DNA]</scope>
    <source>
        <strain evidence="10 11">RG4-7</strain>
    </source>
</reference>
<organism evidence="10 11">
    <name type="scientific">Mucilaginibacter polytrichastri</name>
    <dbReference type="NCBI Taxonomy" id="1302689"/>
    <lineage>
        <taxon>Bacteria</taxon>
        <taxon>Pseudomonadati</taxon>
        <taxon>Bacteroidota</taxon>
        <taxon>Sphingobacteriia</taxon>
        <taxon>Sphingobacteriales</taxon>
        <taxon>Sphingobacteriaceae</taxon>
        <taxon>Mucilaginibacter</taxon>
    </lineage>
</organism>
<dbReference type="Gene3D" id="1.10.287.130">
    <property type="match status" value="1"/>
</dbReference>
<dbReference type="InterPro" id="IPR036097">
    <property type="entry name" value="HisK_dim/P_sf"/>
</dbReference>
<comment type="caution">
    <text evidence="10">The sequence shown here is derived from an EMBL/GenBank/DDBJ whole genome shotgun (WGS) entry which is preliminary data.</text>
</comment>